<dbReference type="InterPro" id="IPR009061">
    <property type="entry name" value="DNA-bd_dom_put_sf"/>
</dbReference>
<dbReference type="GO" id="GO:0004826">
    <property type="term" value="F:phenylalanine-tRNA ligase activity"/>
    <property type="evidence" value="ECO:0007669"/>
    <property type="project" value="UniProtKB-UniRule"/>
</dbReference>
<evidence type="ECO:0000259" key="17">
    <source>
        <dbReference type="PROSITE" id="PS50886"/>
    </source>
</evidence>
<dbReference type="FunFam" id="3.30.56.10:FF:000002">
    <property type="entry name" value="Phenylalanine--tRNA ligase beta subunit"/>
    <property type="match status" value="1"/>
</dbReference>
<feature type="binding site" evidence="15">
    <location>
        <position position="460"/>
    </location>
    <ligand>
        <name>Mg(2+)</name>
        <dbReference type="ChEBI" id="CHEBI:18420"/>
        <note>shared with alpha subunit</note>
    </ligand>
</feature>
<dbReference type="EMBL" id="CP019699">
    <property type="protein sequence ID" value="AQS54911.1"/>
    <property type="molecule type" value="Genomic_DNA"/>
</dbReference>
<dbReference type="InterPro" id="IPR004532">
    <property type="entry name" value="Phe-tRNA-ligase_IIc_bsu_bact"/>
</dbReference>
<dbReference type="AlphaFoldDB" id="A0A1U9K4D7"/>
<evidence type="ECO:0000256" key="13">
    <source>
        <dbReference type="ARBA" id="ARBA00023146"/>
    </source>
</evidence>
<dbReference type="InterPro" id="IPR033714">
    <property type="entry name" value="tRNA_bind_bactPheRS"/>
</dbReference>
<feature type="domain" description="B5" evidence="19">
    <location>
        <begin position="401"/>
        <end position="476"/>
    </location>
</feature>
<evidence type="ECO:0000256" key="15">
    <source>
        <dbReference type="HAMAP-Rule" id="MF_00283"/>
    </source>
</evidence>
<dbReference type="NCBIfam" id="NF045760">
    <property type="entry name" value="YtpR"/>
    <property type="match status" value="1"/>
</dbReference>
<dbReference type="FunFam" id="2.40.50.140:FF:000045">
    <property type="entry name" value="Phenylalanine--tRNA ligase beta subunit"/>
    <property type="match status" value="1"/>
</dbReference>
<comment type="similarity">
    <text evidence="2 15">Belongs to the phenylalanyl-tRNA synthetase beta subunit family. Type 1 subfamily.</text>
</comment>
<evidence type="ECO:0000256" key="3">
    <source>
        <dbReference type="ARBA" id="ARBA00011209"/>
    </source>
</evidence>
<evidence type="ECO:0000256" key="9">
    <source>
        <dbReference type="ARBA" id="ARBA00022840"/>
    </source>
</evidence>
<evidence type="ECO:0000256" key="5">
    <source>
        <dbReference type="ARBA" id="ARBA00022555"/>
    </source>
</evidence>
<dbReference type="GO" id="GO:0009328">
    <property type="term" value="C:phenylalanine-tRNA ligase complex"/>
    <property type="evidence" value="ECO:0007669"/>
    <property type="project" value="TreeGrafter"/>
</dbReference>
<dbReference type="InterPro" id="IPR045060">
    <property type="entry name" value="Phe-tRNA-ligase_IIc_bsu"/>
</dbReference>
<keyword evidence="6 15" id="KW-0436">Ligase</keyword>
<dbReference type="InterPro" id="IPR041616">
    <property type="entry name" value="PheRS_beta_core"/>
</dbReference>
<dbReference type="InterPro" id="IPR002547">
    <property type="entry name" value="tRNA-bd_dom"/>
</dbReference>
<dbReference type="PROSITE" id="PS50886">
    <property type="entry name" value="TRBD"/>
    <property type="match status" value="1"/>
</dbReference>
<dbReference type="FunFam" id="3.30.930.10:FF:000022">
    <property type="entry name" value="Phenylalanine--tRNA ligase beta subunit"/>
    <property type="match status" value="1"/>
</dbReference>
<dbReference type="Gene3D" id="3.50.40.10">
    <property type="entry name" value="Phenylalanyl-trna Synthetase, Chain B, domain 3"/>
    <property type="match status" value="1"/>
</dbReference>
<dbReference type="PANTHER" id="PTHR10947">
    <property type="entry name" value="PHENYLALANYL-TRNA SYNTHETASE BETA CHAIN AND LEUCINE-RICH REPEAT-CONTAINING PROTEIN 47"/>
    <property type="match status" value="1"/>
</dbReference>
<keyword evidence="21" id="KW-1185">Reference proteome</keyword>
<comment type="catalytic activity">
    <reaction evidence="14 15">
        <text>tRNA(Phe) + L-phenylalanine + ATP = L-phenylalanyl-tRNA(Phe) + AMP + diphosphate + H(+)</text>
        <dbReference type="Rhea" id="RHEA:19413"/>
        <dbReference type="Rhea" id="RHEA-COMP:9668"/>
        <dbReference type="Rhea" id="RHEA-COMP:9699"/>
        <dbReference type="ChEBI" id="CHEBI:15378"/>
        <dbReference type="ChEBI" id="CHEBI:30616"/>
        <dbReference type="ChEBI" id="CHEBI:33019"/>
        <dbReference type="ChEBI" id="CHEBI:58095"/>
        <dbReference type="ChEBI" id="CHEBI:78442"/>
        <dbReference type="ChEBI" id="CHEBI:78531"/>
        <dbReference type="ChEBI" id="CHEBI:456215"/>
        <dbReference type="EC" id="6.1.1.20"/>
    </reaction>
</comment>
<dbReference type="PANTHER" id="PTHR10947:SF0">
    <property type="entry name" value="PHENYLALANINE--TRNA LIGASE BETA SUBUNIT"/>
    <property type="match status" value="1"/>
</dbReference>
<keyword evidence="12 15" id="KW-0648">Protein biosynthesis</keyword>
<protein>
    <recommendedName>
        <fullName evidence="15">Phenylalanine--tRNA ligase beta subunit</fullName>
        <ecNumber evidence="15">6.1.1.20</ecNumber>
    </recommendedName>
    <alternativeName>
        <fullName evidence="15">Phenylalanyl-tRNA synthetase beta subunit</fullName>
        <shortName evidence="15">PheRS</shortName>
    </alternativeName>
</protein>
<keyword evidence="4 15" id="KW-0963">Cytoplasm</keyword>
<dbReference type="GO" id="GO:0140096">
    <property type="term" value="F:catalytic activity, acting on a protein"/>
    <property type="evidence" value="ECO:0007669"/>
    <property type="project" value="UniProtKB-ARBA"/>
</dbReference>
<evidence type="ECO:0000259" key="19">
    <source>
        <dbReference type="PROSITE" id="PS51483"/>
    </source>
</evidence>
<dbReference type="STRING" id="1471761.B0W44_03120"/>
<dbReference type="Gene3D" id="3.30.930.10">
    <property type="entry name" value="Bira Bifunctional Protein, Domain 2"/>
    <property type="match status" value="1"/>
</dbReference>
<dbReference type="Pfam" id="PF17759">
    <property type="entry name" value="tRNA_synthFbeta"/>
    <property type="match status" value="1"/>
</dbReference>
<dbReference type="FunFam" id="3.50.40.10:FF:000001">
    <property type="entry name" value="Phenylalanine--tRNA ligase beta subunit"/>
    <property type="match status" value="1"/>
</dbReference>
<feature type="binding site" evidence="15">
    <location>
        <position position="454"/>
    </location>
    <ligand>
        <name>Mg(2+)</name>
        <dbReference type="ChEBI" id="CHEBI:18420"/>
        <note>shared with alpha subunit</note>
    </ligand>
</feature>
<dbReference type="InterPro" id="IPR045864">
    <property type="entry name" value="aa-tRNA-synth_II/BPL/LPL"/>
</dbReference>
<keyword evidence="8 15" id="KW-0547">Nucleotide-binding</keyword>
<dbReference type="Gene3D" id="3.30.56.10">
    <property type="match status" value="2"/>
</dbReference>
<evidence type="ECO:0000256" key="7">
    <source>
        <dbReference type="ARBA" id="ARBA00022723"/>
    </source>
</evidence>
<feature type="domain" description="TRNA-binding" evidence="17">
    <location>
        <begin position="40"/>
        <end position="149"/>
    </location>
</feature>
<dbReference type="GO" id="GO:0005524">
    <property type="term" value="F:ATP binding"/>
    <property type="evidence" value="ECO:0007669"/>
    <property type="project" value="UniProtKB-UniRule"/>
</dbReference>
<comment type="subunit">
    <text evidence="3 15">Tetramer of two alpha and two beta subunits.</text>
</comment>
<dbReference type="SUPFAM" id="SSF46955">
    <property type="entry name" value="Putative DNA-binding domain"/>
    <property type="match status" value="1"/>
</dbReference>
<keyword evidence="5 16" id="KW-0820">tRNA-binding</keyword>
<dbReference type="InterPro" id="IPR005146">
    <property type="entry name" value="B3/B4_tRNA-bd"/>
</dbReference>
<dbReference type="SUPFAM" id="SSF55681">
    <property type="entry name" value="Class II aaRS and biotin synthetases"/>
    <property type="match status" value="1"/>
</dbReference>
<dbReference type="InterPro" id="IPR020825">
    <property type="entry name" value="Phe-tRNA_synthase-like_B3/B4"/>
</dbReference>
<keyword evidence="11 16" id="KW-0694">RNA-binding</keyword>
<evidence type="ECO:0000256" key="11">
    <source>
        <dbReference type="ARBA" id="ARBA00022884"/>
    </source>
</evidence>
<dbReference type="Pfam" id="PF03484">
    <property type="entry name" value="B5"/>
    <property type="match status" value="1"/>
</dbReference>
<name>A0A1U9K4D7_9BACL</name>
<proteinExistence type="inferred from homology"/>
<evidence type="ECO:0000313" key="21">
    <source>
        <dbReference type="Proteomes" id="UP000188603"/>
    </source>
</evidence>
<comment type="subcellular location">
    <subcellularLocation>
        <location evidence="1 15">Cytoplasm</location>
    </subcellularLocation>
</comment>
<evidence type="ECO:0000256" key="10">
    <source>
        <dbReference type="ARBA" id="ARBA00022842"/>
    </source>
</evidence>
<evidence type="ECO:0000259" key="18">
    <source>
        <dbReference type="PROSITE" id="PS51447"/>
    </source>
</evidence>
<dbReference type="PROSITE" id="PS51447">
    <property type="entry name" value="FDX_ACB"/>
    <property type="match status" value="1"/>
</dbReference>
<comment type="cofactor">
    <cofactor evidence="15">
        <name>Mg(2+)</name>
        <dbReference type="ChEBI" id="CHEBI:18420"/>
    </cofactor>
    <text evidence="15">Binds 2 magnesium ions per tetramer.</text>
</comment>
<dbReference type="HAMAP" id="MF_00283">
    <property type="entry name" value="Phe_tRNA_synth_beta1"/>
    <property type="match status" value="1"/>
</dbReference>
<evidence type="ECO:0000256" key="2">
    <source>
        <dbReference type="ARBA" id="ARBA00008653"/>
    </source>
</evidence>
<gene>
    <name evidence="15" type="primary">pheT</name>
    <name evidence="20" type="ORF">B0W44_03120</name>
</gene>
<dbReference type="SMART" id="SM00896">
    <property type="entry name" value="FDX-ACB"/>
    <property type="match status" value="1"/>
</dbReference>
<evidence type="ECO:0000256" key="14">
    <source>
        <dbReference type="ARBA" id="ARBA00049255"/>
    </source>
</evidence>
<dbReference type="NCBIfam" id="TIGR00472">
    <property type="entry name" value="pheT_bact"/>
    <property type="match status" value="1"/>
</dbReference>
<evidence type="ECO:0000256" key="8">
    <source>
        <dbReference type="ARBA" id="ARBA00022741"/>
    </source>
</evidence>
<accession>A0A1U9K4D7</accession>
<dbReference type="Gene3D" id="2.40.50.140">
    <property type="entry name" value="Nucleic acid-binding proteins"/>
    <property type="match status" value="1"/>
</dbReference>
<dbReference type="GO" id="GO:0000287">
    <property type="term" value="F:magnesium ion binding"/>
    <property type="evidence" value="ECO:0007669"/>
    <property type="project" value="UniProtKB-UniRule"/>
</dbReference>
<dbReference type="CDD" id="cd02796">
    <property type="entry name" value="tRNA_bind_bactPheRS"/>
    <property type="match status" value="1"/>
</dbReference>
<organism evidence="20 21">
    <name type="scientific">Novibacillus thermophilus</name>
    <dbReference type="NCBI Taxonomy" id="1471761"/>
    <lineage>
        <taxon>Bacteria</taxon>
        <taxon>Bacillati</taxon>
        <taxon>Bacillota</taxon>
        <taxon>Bacilli</taxon>
        <taxon>Bacillales</taxon>
        <taxon>Thermoactinomycetaceae</taxon>
        <taxon>Novibacillus</taxon>
    </lineage>
</organism>
<dbReference type="GO" id="GO:0006432">
    <property type="term" value="P:phenylalanyl-tRNA aminoacylation"/>
    <property type="evidence" value="ECO:0007669"/>
    <property type="project" value="UniProtKB-UniRule"/>
</dbReference>
<keyword evidence="9 15" id="KW-0067">ATP-binding</keyword>
<dbReference type="InterPro" id="IPR012340">
    <property type="entry name" value="NA-bd_OB-fold"/>
</dbReference>
<dbReference type="GO" id="GO:0000049">
    <property type="term" value="F:tRNA binding"/>
    <property type="evidence" value="ECO:0007669"/>
    <property type="project" value="UniProtKB-UniRule"/>
</dbReference>
<sequence length="799" mass="89021">MRVSKEWLSQYVNIDGIRVEEIAEKLTQAGVEVDTVEKRDTGIHDVVVGYVLSAEQHPNADKLKVCRVDVGEDRPVDIVCGAPNVAAGQYVPVAKVGATLPDFKIKKAKLRGVESNGMICSASELGLDNKMSDGIMVLNGKWEPGTDVKSVLGMDDEVLELDLTPNRSDCLSIIGVAYEVAALFDRELNIRYSEPLLGEAELPAKVELDAGEDCTLYTLQVLRNIQIAPSPQWMQNRLIASGIRPINNVVDITNYVMLEYGQPLHAFDYDKVADGTIVVRHARKGETFVTLDNVERALDESMMLITDGSKPIGIAGVMGGANSEISDSTRTVLIESAYFSPQSIGRTSRKLGLRSEASARFEKSVDPTRVLPALRRAAQLMCELGGGEAASEEVVAEKGKHAPSTVSMRYERMNQLIGVDIDKREVTSIFDRLRFDYDDKGERIEVHVPTRRPDISIEADLIEEVARLFGYERIPVRLPTSETEIGSLTKVQSLKRMLRRTMQGLGLFEVMTYAFTAPHKNREIESLNAGMREIRLQMPMSEERSVLRTSLLPGLLEVAQYNIHRREERVAIFEMGRTFATEEAELSKLPQEEEEFAGLLCGPFMSPDWLEQKKPLDFFTVKGLLEALFQRLGIRGIAYEQASPEGFHPGRTAEVKLDGEGIGYVGQLHPQLAAQYDLPESYAFQVKLSPVLQAAVENEVRYRPLPRFPAVTRDLAVVVDEDVPVRALEDTICDVAKRWLESVTVFDVFTGEKIGKGKKSVALALVFRDPNRTLTDAEINEMHDQIVRQLHDKHGAQLR</sequence>
<feature type="binding site" evidence="15">
    <location>
        <position position="464"/>
    </location>
    <ligand>
        <name>Mg(2+)</name>
        <dbReference type="ChEBI" id="CHEBI:18420"/>
        <note>shared with alpha subunit</note>
    </ligand>
</feature>
<dbReference type="KEGG" id="ntr:B0W44_03120"/>
<dbReference type="SUPFAM" id="SSF54991">
    <property type="entry name" value="Anticodon-binding domain of PheRS"/>
    <property type="match status" value="1"/>
</dbReference>
<dbReference type="Pfam" id="PF01588">
    <property type="entry name" value="tRNA_bind"/>
    <property type="match status" value="1"/>
</dbReference>
<dbReference type="Gene3D" id="3.30.70.380">
    <property type="entry name" value="Ferrodoxin-fold anticodon-binding domain"/>
    <property type="match status" value="1"/>
</dbReference>
<evidence type="ECO:0000256" key="12">
    <source>
        <dbReference type="ARBA" id="ARBA00022917"/>
    </source>
</evidence>
<dbReference type="OrthoDB" id="9805455at2"/>
<evidence type="ECO:0000256" key="16">
    <source>
        <dbReference type="PROSITE-ProRule" id="PRU00209"/>
    </source>
</evidence>
<evidence type="ECO:0000256" key="1">
    <source>
        <dbReference type="ARBA" id="ARBA00004496"/>
    </source>
</evidence>
<keyword evidence="13 15" id="KW-0030">Aminoacyl-tRNA synthetase</keyword>
<dbReference type="Pfam" id="PF03483">
    <property type="entry name" value="B3_4"/>
    <property type="match status" value="1"/>
</dbReference>
<evidence type="ECO:0000313" key="20">
    <source>
        <dbReference type="EMBL" id="AQS54911.1"/>
    </source>
</evidence>
<keyword evidence="10 15" id="KW-0460">Magnesium</keyword>
<keyword evidence="7 15" id="KW-0479">Metal-binding</keyword>
<dbReference type="RefSeq" id="WP_077718727.1">
    <property type="nucleotide sequence ID" value="NZ_CP019699.1"/>
</dbReference>
<feature type="binding site" evidence="15">
    <location>
        <position position="463"/>
    </location>
    <ligand>
        <name>Mg(2+)</name>
        <dbReference type="ChEBI" id="CHEBI:18420"/>
        <note>shared with alpha subunit</note>
    </ligand>
</feature>
<evidence type="ECO:0000256" key="6">
    <source>
        <dbReference type="ARBA" id="ARBA00022598"/>
    </source>
</evidence>
<dbReference type="EC" id="6.1.1.20" evidence="15"/>
<feature type="domain" description="FDX-ACB" evidence="18">
    <location>
        <begin position="706"/>
        <end position="799"/>
    </location>
</feature>
<dbReference type="FunFam" id="3.30.70.380:FF:000001">
    <property type="entry name" value="Phenylalanine--tRNA ligase beta subunit"/>
    <property type="match status" value="1"/>
</dbReference>
<dbReference type="SMART" id="SM00873">
    <property type="entry name" value="B3_4"/>
    <property type="match status" value="1"/>
</dbReference>
<dbReference type="SUPFAM" id="SSF50249">
    <property type="entry name" value="Nucleic acid-binding proteins"/>
    <property type="match status" value="1"/>
</dbReference>
<dbReference type="Proteomes" id="UP000188603">
    <property type="component" value="Chromosome"/>
</dbReference>
<dbReference type="InterPro" id="IPR005147">
    <property type="entry name" value="tRNA_synthase_B5-dom"/>
</dbReference>
<dbReference type="SUPFAM" id="SSF56037">
    <property type="entry name" value="PheT/TilS domain"/>
    <property type="match status" value="1"/>
</dbReference>
<dbReference type="SMART" id="SM00874">
    <property type="entry name" value="B5"/>
    <property type="match status" value="1"/>
</dbReference>
<dbReference type="InterPro" id="IPR005121">
    <property type="entry name" value="Fdx_antiC-bd"/>
</dbReference>
<reference evidence="20 21" key="1">
    <citation type="journal article" date="2015" name="Int. J. Syst. Evol. Microbiol.">
        <title>Novibacillus thermophilus gen. nov., sp. nov., a Gram-staining-negative and moderately thermophilic member of the family Thermoactinomycetaceae.</title>
        <authorList>
            <person name="Yang G."/>
            <person name="Chen J."/>
            <person name="Zhou S."/>
        </authorList>
    </citation>
    <scope>NUCLEOTIDE SEQUENCE [LARGE SCALE GENOMIC DNA]</scope>
    <source>
        <strain evidence="20 21">SG-1</strain>
    </source>
</reference>
<dbReference type="CDD" id="cd00769">
    <property type="entry name" value="PheRS_beta_core"/>
    <property type="match status" value="1"/>
</dbReference>
<dbReference type="PROSITE" id="PS51483">
    <property type="entry name" value="B5"/>
    <property type="match status" value="1"/>
</dbReference>
<dbReference type="Pfam" id="PF03147">
    <property type="entry name" value="FDX-ACB"/>
    <property type="match status" value="1"/>
</dbReference>
<evidence type="ECO:0000256" key="4">
    <source>
        <dbReference type="ARBA" id="ARBA00022490"/>
    </source>
</evidence>
<dbReference type="GO" id="GO:0016740">
    <property type="term" value="F:transferase activity"/>
    <property type="evidence" value="ECO:0007669"/>
    <property type="project" value="UniProtKB-ARBA"/>
</dbReference>
<dbReference type="InterPro" id="IPR036690">
    <property type="entry name" value="Fdx_antiC-bd_sf"/>
</dbReference>